<evidence type="ECO:0000313" key="2">
    <source>
        <dbReference type="EMBL" id="STE87632.1"/>
    </source>
</evidence>
<dbReference type="Proteomes" id="UP000255460">
    <property type="component" value="Unassembled WGS sequence"/>
</dbReference>
<organism evidence="2 3">
    <name type="scientific">Escherichia coli</name>
    <dbReference type="NCBI Taxonomy" id="562"/>
    <lineage>
        <taxon>Bacteria</taxon>
        <taxon>Pseudomonadati</taxon>
        <taxon>Pseudomonadota</taxon>
        <taxon>Gammaproteobacteria</taxon>
        <taxon>Enterobacterales</taxon>
        <taxon>Enterobacteriaceae</taxon>
        <taxon>Escherichia</taxon>
    </lineage>
</organism>
<protein>
    <submittedName>
        <fullName evidence="2">Putative alpha helical protein</fullName>
    </submittedName>
</protein>
<sequence>MNKVAQYYRELVASLSERLRNGERDIDALGGTGARARNKNRGVNANRGR</sequence>
<evidence type="ECO:0000313" key="3">
    <source>
        <dbReference type="Proteomes" id="UP000255460"/>
    </source>
</evidence>
<feature type="region of interest" description="Disordered" evidence="1">
    <location>
        <begin position="23"/>
        <end position="49"/>
    </location>
</feature>
<accession>A0A376KYT5</accession>
<gene>
    <name evidence="2" type="primary">ybeL_2</name>
    <name evidence="2" type="ORF">NCTC10418_05313</name>
</gene>
<proteinExistence type="predicted"/>
<evidence type="ECO:0000256" key="1">
    <source>
        <dbReference type="SAM" id="MobiDB-lite"/>
    </source>
</evidence>
<dbReference type="EMBL" id="UFZQ01000001">
    <property type="protein sequence ID" value="STE87632.1"/>
    <property type="molecule type" value="Genomic_DNA"/>
</dbReference>
<reference evidence="2 3" key="1">
    <citation type="submission" date="2018-06" db="EMBL/GenBank/DDBJ databases">
        <authorList>
            <consortium name="Pathogen Informatics"/>
            <person name="Doyle S."/>
        </authorList>
    </citation>
    <scope>NUCLEOTIDE SEQUENCE [LARGE SCALE GENOMIC DNA]</scope>
    <source>
        <strain evidence="2 3">NCTC10418</strain>
    </source>
</reference>
<name>A0A376KYT5_ECOLX</name>
<dbReference type="AlphaFoldDB" id="A0A376KYT5"/>